<reference evidence="2" key="1">
    <citation type="submission" date="2023-11" db="EMBL/GenBank/DDBJ databases">
        <title>Genome Sequence of Bacillus thuringiensis stain BLB 30AF.</title>
        <authorList>
            <person name="Farhat A."/>
        </authorList>
    </citation>
    <scope>NUCLEOTIDE SEQUENCE</scope>
    <source>
        <strain evidence="2">BLB30AF</strain>
    </source>
</reference>
<sequence>MSNGNDKEMEKTIRDWGLPKTEYMIQNQESIEFIFDENGLEKTKGQEAKYHCRDGDVKFYLYDKLNKKTLFSMDFHPMNSFVADSLLKKEKVIKLELLYVHEDFLRKQGISTYYIKRLKKYASDKGVECIYVTPYADLEKFQNGIRTNALNQPELEGFYKRLSTDEMPIVIS</sequence>
<dbReference type="AlphaFoldDB" id="A0AAW9GT39"/>
<proteinExistence type="predicted"/>
<dbReference type="Gene3D" id="3.40.630.30">
    <property type="match status" value="1"/>
</dbReference>
<evidence type="ECO:0000313" key="2">
    <source>
        <dbReference type="EMBL" id="MDY0854542.1"/>
    </source>
</evidence>
<organism evidence="2 3">
    <name type="scientific">Bacillus thuringiensis</name>
    <dbReference type="NCBI Taxonomy" id="1428"/>
    <lineage>
        <taxon>Bacteria</taxon>
        <taxon>Bacillati</taxon>
        <taxon>Bacillota</taxon>
        <taxon>Bacilli</taxon>
        <taxon>Bacillales</taxon>
        <taxon>Bacillaceae</taxon>
        <taxon>Bacillus</taxon>
        <taxon>Bacillus cereus group</taxon>
    </lineage>
</organism>
<feature type="domain" description="N-acetyltransferase" evidence="1">
    <location>
        <begin position="80"/>
        <end position="133"/>
    </location>
</feature>
<evidence type="ECO:0000259" key="1">
    <source>
        <dbReference type="Pfam" id="PF00583"/>
    </source>
</evidence>
<dbReference type="EMBL" id="JAXCMD010000011">
    <property type="protein sequence ID" value="MDY0854542.1"/>
    <property type="molecule type" value="Genomic_DNA"/>
</dbReference>
<name>A0AAW9GT39_BACTU</name>
<dbReference type="Pfam" id="PF00583">
    <property type="entry name" value="Acetyltransf_1"/>
    <property type="match status" value="1"/>
</dbReference>
<dbReference type="RefSeq" id="WP_320483681.1">
    <property type="nucleotide sequence ID" value="NZ_JAXCMD010000011.1"/>
</dbReference>
<gene>
    <name evidence="2" type="ORF">SOH20_27260</name>
</gene>
<evidence type="ECO:0000313" key="3">
    <source>
        <dbReference type="Proteomes" id="UP001274571"/>
    </source>
</evidence>
<comment type="caution">
    <text evidence="2">The sequence shown here is derived from an EMBL/GenBank/DDBJ whole genome shotgun (WGS) entry which is preliminary data.</text>
</comment>
<accession>A0AAW9GT39</accession>
<protein>
    <recommendedName>
        <fullName evidence="1">N-acetyltransferase domain-containing protein</fullName>
    </recommendedName>
</protein>
<dbReference type="GO" id="GO:0016747">
    <property type="term" value="F:acyltransferase activity, transferring groups other than amino-acyl groups"/>
    <property type="evidence" value="ECO:0007669"/>
    <property type="project" value="InterPro"/>
</dbReference>
<dbReference type="InterPro" id="IPR000182">
    <property type="entry name" value="GNAT_dom"/>
</dbReference>
<dbReference type="Proteomes" id="UP001274571">
    <property type="component" value="Unassembled WGS sequence"/>
</dbReference>